<dbReference type="EMBL" id="LSRX01000410">
    <property type="protein sequence ID" value="OLP98055.1"/>
    <property type="molecule type" value="Genomic_DNA"/>
</dbReference>
<dbReference type="AlphaFoldDB" id="A0A1Q9DS99"/>
<comment type="caution">
    <text evidence="1">The sequence shown here is derived from an EMBL/GenBank/DDBJ whole genome shotgun (WGS) entry which is preliminary data.</text>
</comment>
<gene>
    <name evidence="1" type="ORF">AK812_SmicGene19542</name>
</gene>
<dbReference type="Proteomes" id="UP000186817">
    <property type="component" value="Unassembled WGS sequence"/>
</dbReference>
<evidence type="ECO:0000313" key="1">
    <source>
        <dbReference type="EMBL" id="OLP98055.1"/>
    </source>
</evidence>
<proteinExistence type="predicted"/>
<keyword evidence="2" id="KW-1185">Reference proteome</keyword>
<reference evidence="1 2" key="1">
    <citation type="submission" date="2016-02" db="EMBL/GenBank/DDBJ databases">
        <title>Genome analysis of coral dinoflagellate symbionts highlights evolutionary adaptations to a symbiotic lifestyle.</title>
        <authorList>
            <person name="Aranda M."/>
            <person name="Li Y."/>
            <person name="Liew Y.J."/>
            <person name="Baumgarten S."/>
            <person name="Simakov O."/>
            <person name="Wilson M."/>
            <person name="Piel J."/>
            <person name="Ashoor H."/>
            <person name="Bougouffa S."/>
            <person name="Bajic V.B."/>
            <person name="Ryu T."/>
            <person name="Ravasi T."/>
            <person name="Bayer T."/>
            <person name="Micklem G."/>
            <person name="Kim H."/>
            <person name="Bhak J."/>
            <person name="Lajeunesse T.C."/>
            <person name="Voolstra C.R."/>
        </authorList>
    </citation>
    <scope>NUCLEOTIDE SEQUENCE [LARGE SCALE GENOMIC DNA]</scope>
    <source>
        <strain evidence="1 2">CCMP2467</strain>
    </source>
</reference>
<accession>A0A1Q9DS99</accession>
<protein>
    <submittedName>
        <fullName evidence="1">Uncharacterized protein</fullName>
    </submittedName>
</protein>
<evidence type="ECO:0000313" key="2">
    <source>
        <dbReference type="Proteomes" id="UP000186817"/>
    </source>
</evidence>
<organism evidence="1 2">
    <name type="scientific">Symbiodinium microadriaticum</name>
    <name type="common">Dinoflagellate</name>
    <name type="synonym">Zooxanthella microadriatica</name>
    <dbReference type="NCBI Taxonomy" id="2951"/>
    <lineage>
        <taxon>Eukaryota</taxon>
        <taxon>Sar</taxon>
        <taxon>Alveolata</taxon>
        <taxon>Dinophyceae</taxon>
        <taxon>Suessiales</taxon>
        <taxon>Symbiodiniaceae</taxon>
        <taxon>Symbiodinium</taxon>
    </lineage>
</organism>
<name>A0A1Q9DS99_SYMMI</name>
<sequence>MALAQSVLFILINESCPLVGLGPAGFLDDADDAVFDPHARSSGLDRGVLGDASGREVAGRVEEFRHRLRVPAQGAGSLLLQKCCRSAVAPANIKMHSIEARLAKKQKDWDEASADSEDAAQ</sequence>